<dbReference type="InterPro" id="IPR006722">
    <property type="entry name" value="Sedlin"/>
</dbReference>
<sequence length="227" mass="22653">MTSAGGASASSSSAVRIEAVAIVGNKNQRLFLASRASSSSSSSSSSSQAGVEEALRLEHAAHCALDVIDERTQPRSTDQQGPQSTYLGLVLALEDLSIYALITTTRLRILVVLRTPAGAAAVSAGGSAGPGTGTAAGASADAKVRDLDVLTVLRAVHTSYLAYASNPFLALGPGASAGAVAGAGASVLASSLDAASKGSFGHASAPSRAGEIRSATFDRRIRAIAGW</sequence>
<dbReference type="PANTHER" id="PTHR12403">
    <property type="entry name" value="TRAFFICKING PROTEIN PARTICLE COMPLEX SUBUNIT 2"/>
    <property type="match status" value="1"/>
</dbReference>
<evidence type="ECO:0000313" key="2">
    <source>
        <dbReference type="Proteomes" id="UP000245768"/>
    </source>
</evidence>
<dbReference type="Proteomes" id="UP000245768">
    <property type="component" value="Unassembled WGS sequence"/>
</dbReference>
<dbReference type="EMBL" id="KZ819636">
    <property type="protein sequence ID" value="PWN90692.1"/>
    <property type="molecule type" value="Genomic_DNA"/>
</dbReference>
<dbReference type="RefSeq" id="XP_025377890.1">
    <property type="nucleotide sequence ID" value="XM_025521789.1"/>
</dbReference>
<evidence type="ECO:0000313" key="1">
    <source>
        <dbReference type="EMBL" id="PWN90692.1"/>
    </source>
</evidence>
<reference evidence="1 2" key="1">
    <citation type="journal article" date="2018" name="Mol. Biol. Evol.">
        <title>Broad Genomic Sampling Reveals a Smut Pathogenic Ancestry of the Fungal Clade Ustilaginomycotina.</title>
        <authorList>
            <person name="Kijpornyongpan T."/>
            <person name="Mondo S.J."/>
            <person name="Barry K."/>
            <person name="Sandor L."/>
            <person name="Lee J."/>
            <person name="Lipzen A."/>
            <person name="Pangilinan J."/>
            <person name="LaButti K."/>
            <person name="Hainaut M."/>
            <person name="Henrissat B."/>
            <person name="Grigoriev I.V."/>
            <person name="Spatafora J.W."/>
            <person name="Aime M.C."/>
        </authorList>
    </citation>
    <scope>NUCLEOTIDE SEQUENCE [LARGE SCALE GENOMIC DNA]</scope>
    <source>
        <strain evidence="1 2">MCA 4198</strain>
    </source>
</reference>
<dbReference type="GeneID" id="37043705"/>
<name>A0A316YNG6_9BASI</name>
<proteinExistence type="predicted"/>
<keyword evidence="2" id="KW-1185">Reference proteome</keyword>
<dbReference type="InterPro" id="IPR011012">
    <property type="entry name" value="Longin-like_dom_sf"/>
</dbReference>
<dbReference type="Gene3D" id="3.30.450.70">
    <property type="match status" value="1"/>
</dbReference>
<protein>
    <submittedName>
        <fullName evidence="1">Sedlin</fullName>
    </submittedName>
</protein>
<dbReference type="InParanoid" id="A0A316YNG6"/>
<dbReference type="STRING" id="215250.A0A316YNG6"/>
<dbReference type="SUPFAM" id="SSF64356">
    <property type="entry name" value="SNARE-like"/>
    <property type="match status" value="1"/>
</dbReference>
<accession>A0A316YNG6</accession>
<dbReference type="AlphaFoldDB" id="A0A316YNG6"/>
<organism evidence="1 2">
    <name type="scientific">Acaromyces ingoldii</name>
    <dbReference type="NCBI Taxonomy" id="215250"/>
    <lineage>
        <taxon>Eukaryota</taxon>
        <taxon>Fungi</taxon>
        <taxon>Dikarya</taxon>
        <taxon>Basidiomycota</taxon>
        <taxon>Ustilaginomycotina</taxon>
        <taxon>Exobasidiomycetes</taxon>
        <taxon>Exobasidiales</taxon>
        <taxon>Cryptobasidiaceae</taxon>
        <taxon>Acaromyces</taxon>
    </lineage>
</organism>
<dbReference type="GO" id="GO:0005737">
    <property type="term" value="C:cytoplasm"/>
    <property type="evidence" value="ECO:0007669"/>
    <property type="project" value="GOC"/>
</dbReference>
<dbReference type="GO" id="GO:0006888">
    <property type="term" value="P:endoplasmic reticulum to Golgi vesicle-mediated transport"/>
    <property type="evidence" value="ECO:0007669"/>
    <property type="project" value="InterPro"/>
</dbReference>
<dbReference type="Pfam" id="PF04628">
    <property type="entry name" value="Sedlin_N"/>
    <property type="match status" value="1"/>
</dbReference>
<dbReference type="OrthoDB" id="18320at2759"/>
<gene>
    <name evidence="1" type="ORF">FA10DRAFT_267139</name>
</gene>